<dbReference type="GO" id="GO:0000981">
    <property type="term" value="F:DNA-binding transcription factor activity, RNA polymerase II-specific"/>
    <property type="evidence" value="ECO:0007669"/>
    <property type="project" value="InterPro"/>
</dbReference>
<name>A0A139I713_9PEZI</name>
<reference evidence="4 5" key="1">
    <citation type="submission" date="2015-07" db="EMBL/GenBank/DDBJ databases">
        <title>Comparative genomics of the Sigatoka disease complex on banana suggests a link between parallel evolutionary changes in Pseudocercospora fijiensis and Pseudocercospora eumusae and increased virulence on the banana host.</title>
        <authorList>
            <person name="Chang T.-C."/>
            <person name="Salvucci A."/>
            <person name="Crous P.W."/>
            <person name="Stergiopoulos I."/>
        </authorList>
    </citation>
    <scope>NUCLEOTIDE SEQUENCE [LARGE SCALE GENOMIC DNA]</scope>
    <source>
        <strain evidence="4 5">CBS 116634</strain>
    </source>
</reference>
<evidence type="ECO:0000256" key="2">
    <source>
        <dbReference type="SAM" id="MobiDB-lite"/>
    </source>
</evidence>
<evidence type="ECO:0000256" key="1">
    <source>
        <dbReference type="ARBA" id="ARBA00023242"/>
    </source>
</evidence>
<feature type="region of interest" description="Disordered" evidence="2">
    <location>
        <begin position="1"/>
        <end position="92"/>
    </location>
</feature>
<keyword evidence="5" id="KW-1185">Reference proteome</keyword>
<protein>
    <recommendedName>
        <fullName evidence="3">Zn(2)-C6 fungal-type domain-containing protein</fullName>
    </recommendedName>
</protein>
<dbReference type="InterPro" id="IPR053187">
    <property type="entry name" value="Notoamide_regulator"/>
</dbReference>
<feature type="domain" description="Zn(2)-C6 fungal-type" evidence="3">
    <location>
        <begin position="95"/>
        <end position="125"/>
    </location>
</feature>
<gene>
    <name evidence="4" type="ORF">AC579_6105</name>
</gene>
<dbReference type="OrthoDB" id="2985014at2759"/>
<dbReference type="STRING" id="113226.A0A139I713"/>
<dbReference type="CDD" id="cd00067">
    <property type="entry name" value="GAL4"/>
    <property type="match status" value="1"/>
</dbReference>
<dbReference type="InterPro" id="IPR001138">
    <property type="entry name" value="Zn2Cys6_DnaBD"/>
</dbReference>
<dbReference type="EMBL" id="LFZO01000256">
    <property type="protein sequence ID" value="KXT10540.1"/>
    <property type="molecule type" value="Genomic_DNA"/>
</dbReference>
<accession>A0A139I713</accession>
<dbReference type="PROSITE" id="PS50048">
    <property type="entry name" value="ZN2_CY6_FUNGAL_2"/>
    <property type="match status" value="1"/>
</dbReference>
<dbReference type="Pfam" id="PF00172">
    <property type="entry name" value="Zn_clus"/>
    <property type="match status" value="1"/>
</dbReference>
<sequence length="219" mass="23901">MSATVVPALEHADFIQPSHSRVSGEDSEEVSLLPNRSPPPSARTQSGTAAGTVLQTSSATSTHRNSSEGPSNNRPEPQVPASSSSAKKRTQVRHACLNRRNNKIKCSGAHPECSRCLARSLSCSYDVPVEGLTKTQHLMYQFAEQTERLERVSAILDIFRNGTDKQAAEALTRLRIGERIETVLDRLSTQPLDPVAFQHNEAMPLELFTPSSESSEPNP</sequence>
<dbReference type="Proteomes" id="UP000073492">
    <property type="component" value="Unassembled WGS sequence"/>
</dbReference>
<evidence type="ECO:0000313" key="4">
    <source>
        <dbReference type="EMBL" id="KXT10540.1"/>
    </source>
</evidence>
<evidence type="ECO:0000259" key="3">
    <source>
        <dbReference type="PROSITE" id="PS50048"/>
    </source>
</evidence>
<dbReference type="SMART" id="SM00066">
    <property type="entry name" value="GAL4"/>
    <property type="match status" value="1"/>
</dbReference>
<feature type="compositionally biased region" description="Polar residues" evidence="2">
    <location>
        <begin position="42"/>
        <end position="85"/>
    </location>
</feature>
<organism evidence="4 5">
    <name type="scientific">Pseudocercospora musae</name>
    <dbReference type="NCBI Taxonomy" id="113226"/>
    <lineage>
        <taxon>Eukaryota</taxon>
        <taxon>Fungi</taxon>
        <taxon>Dikarya</taxon>
        <taxon>Ascomycota</taxon>
        <taxon>Pezizomycotina</taxon>
        <taxon>Dothideomycetes</taxon>
        <taxon>Dothideomycetidae</taxon>
        <taxon>Mycosphaerellales</taxon>
        <taxon>Mycosphaerellaceae</taxon>
        <taxon>Pseudocercospora</taxon>
    </lineage>
</organism>
<comment type="caution">
    <text evidence="4">The sequence shown here is derived from an EMBL/GenBank/DDBJ whole genome shotgun (WGS) entry which is preliminary data.</text>
</comment>
<dbReference type="PANTHER" id="PTHR47256">
    <property type="entry name" value="ZN(II)2CYS6 TRANSCRIPTION FACTOR (EUROFUNG)-RELATED"/>
    <property type="match status" value="1"/>
</dbReference>
<keyword evidence="1" id="KW-0539">Nucleus</keyword>
<dbReference type="Gene3D" id="4.10.240.10">
    <property type="entry name" value="Zn(2)-C6 fungal-type DNA-binding domain"/>
    <property type="match status" value="1"/>
</dbReference>
<dbReference type="GO" id="GO:0008270">
    <property type="term" value="F:zinc ion binding"/>
    <property type="evidence" value="ECO:0007669"/>
    <property type="project" value="InterPro"/>
</dbReference>
<dbReference type="AlphaFoldDB" id="A0A139I713"/>
<dbReference type="InterPro" id="IPR036864">
    <property type="entry name" value="Zn2-C6_fun-type_DNA-bd_sf"/>
</dbReference>
<dbReference type="SUPFAM" id="SSF57701">
    <property type="entry name" value="Zn2/Cys6 DNA-binding domain"/>
    <property type="match status" value="1"/>
</dbReference>
<evidence type="ECO:0000313" key="5">
    <source>
        <dbReference type="Proteomes" id="UP000073492"/>
    </source>
</evidence>
<dbReference type="PANTHER" id="PTHR47256:SF1">
    <property type="entry name" value="ZN(II)2CYS6 TRANSCRIPTION FACTOR (EUROFUNG)"/>
    <property type="match status" value="1"/>
</dbReference>
<proteinExistence type="predicted"/>